<proteinExistence type="predicted"/>
<dbReference type="Pfam" id="PF13620">
    <property type="entry name" value="CarboxypepD_reg"/>
    <property type="match status" value="1"/>
</dbReference>
<dbReference type="EMBL" id="JARRAG010000002">
    <property type="protein sequence ID" value="MDG3004737.1"/>
    <property type="molecule type" value="Genomic_DNA"/>
</dbReference>
<keyword evidence="5" id="KW-1185">Reference proteome</keyword>
<feature type="domain" description="Peptidase M56" evidence="3">
    <location>
        <begin position="146"/>
        <end position="331"/>
    </location>
</feature>
<dbReference type="CDD" id="cd07341">
    <property type="entry name" value="M56_BlaR1_MecR1_like"/>
    <property type="match status" value="1"/>
</dbReference>
<evidence type="ECO:0000313" key="4">
    <source>
        <dbReference type="EMBL" id="MDG3004737.1"/>
    </source>
</evidence>
<dbReference type="RefSeq" id="WP_277864349.1">
    <property type="nucleotide sequence ID" value="NZ_JARRAG010000002.1"/>
</dbReference>
<evidence type="ECO:0000313" key="5">
    <source>
        <dbReference type="Proteomes" id="UP001216907"/>
    </source>
</evidence>
<organism evidence="4 5">
    <name type="scientific">Paludisphaera mucosa</name>
    <dbReference type="NCBI Taxonomy" id="3030827"/>
    <lineage>
        <taxon>Bacteria</taxon>
        <taxon>Pseudomonadati</taxon>
        <taxon>Planctomycetota</taxon>
        <taxon>Planctomycetia</taxon>
        <taxon>Isosphaerales</taxon>
        <taxon>Isosphaeraceae</taxon>
        <taxon>Paludisphaera</taxon>
    </lineage>
</organism>
<evidence type="ECO:0000259" key="3">
    <source>
        <dbReference type="Pfam" id="PF05569"/>
    </source>
</evidence>
<feature type="region of interest" description="Disordered" evidence="1">
    <location>
        <begin position="645"/>
        <end position="668"/>
    </location>
</feature>
<dbReference type="Gene3D" id="2.60.40.1120">
    <property type="entry name" value="Carboxypeptidase-like, regulatory domain"/>
    <property type="match status" value="1"/>
</dbReference>
<keyword evidence="2" id="KW-1133">Transmembrane helix</keyword>
<evidence type="ECO:0000256" key="2">
    <source>
        <dbReference type="SAM" id="Phobius"/>
    </source>
</evidence>
<dbReference type="InterPro" id="IPR013784">
    <property type="entry name" value="Carb-bd-like_fold"/>
</dbReference>
<dbReference type="InterPro" id="IPR008969">
    <property type="entry name" value="CarboxyPept-like_regulatory"/>
</dbReference>
<feature type="compositionally biased region" description="Low complexity" evidence="1">
    <location>
        <begin position="81"/>
        <end position="94"/>
    </location>
</feature>
<dbReference type="SUPFAM" id="SSF49464">
    <property type="entry name" value="Carboxypeptidase regulatory domain-like"/>
    <property type="match status" value="2"/>
</dbReference>
<dbReference type="SUPFAM" id="SSF49452">
    <property type="entry name" value="Starch-binding domain-like"/>
    <property type="match status" value="1"/>
</dbReference>
<dbReference type="Pfam" id="PF05569">
    <property type="entry name" value="Peptidase_M56"/>
    <property type="match status" value="1"/>
</dbReference>
<dbReference type="PANTHER" id="PTHR34978:SF3">
    <property type="entry name" value="SLR0241 PROTEIN"/>
    <property type="match status" value="1"/>
</dbReference>
<accession>A0ABT6FAZ0</accession>
<gene>
    <name evidence="4" type="ORF">PZE19_13190</name>
</gene>
<feature type="region of interest" description="Disordered" evidence="1">
    <location>
        <begin position="372"/>
        <end position="398"/>
    </location>
</feature>
<feature type="transmembrane region" description="Helical" evidence="2">
    <location>
        <begin position="45"/>
        <end position="63"/>
    </location>
</feature>
<feature type="transmembrane region" description="Helical" evidence="2">
    <location>
        <begin position="246"/>
        <end position="266"/>
    </location>
</feature>
<protein>
    <submittedName>
        <fullName evidence="4">M56 family metallopeptidase</fullName>
    </submittedName>
</protein>
<evidence type="ECO:0000256" key="1">
    <source>
        <dbReference type="SAM" id="MobiDB-lite"/>
    </source>
</evidence>
<keyword evidence="2" id="KW-0472">Membrane</keyword>
<feature type="region of interest" description="Disordered" evidence="1">
    <location>
        <begin position="81"/>
        <end position="123"/>
    </location>
</feature>
<sequence length="1052" mass="111136">MTPAAASLGYRLLDYYALATCVLLAVVPILLGLRQPARRIAVGRAALGGLLALLALGFVPHWPRVGLAGLLTSTPERTTIPPAASVAPARSAGPLPGASESSRPALDAGRPDGIAPPVPTAPERPVAGVVRTATTAPDRALIAVRAFVVGSGAMLAWLAVGSWRVSVLRRRSRRATPAAEAVLSWLVGDAPTPALLVHDALGQPVAIGVLRPTIILPSRFLDEPTARLEAALAHEWGHIRNGDLRLIAASRLLLPILFAHPIYWWLRRLIRDDQEALADAAAASAVGGRLGYAEILFAWSRTSPDRSWLAAGGSVALFERPSQVKRRIAMLLDGEFRVEPTCPARWRIAARALTATAVVAASFLTLRPAAGGADGPGIPRPVVQAQEPTPPAPSKTEPDAIEARLLDPDGKPVAGARVYLDESMTFAGPKRPGPTLTLVGTTGPDGLFRYPRGRSDAYVRSRVIVAAEGYGPTFVDRTPAGEDEVVPLVRDDVPIRGRVIDARGRPVAGAAVTVASISWNPSGDVDRLIDGFRPRTSEPRPGETERSWSIDVPFLPSAVADQDGRFTIRGVGRGRIASLRVAGTGIETAQIRVATREMPAVEVLFVPGRKDGPKETYYGATFEYVAPPGREVVGTVTDLETGRPVAGATVGSSRWSTSVDPDFQTTTDPQGRYRLVGLPAKPGRFNGDIEEIIAGGGATPPYLSATKPIGRFEAGKPTIVDLALRRGVRVKGRVVDKQTGQGVRSIAVYFVLAGNPYCTPNPRAMSSSLPIGPWTDDDGNFELVASPGPGAIAVRARGKSFLYDDEGMPYRRGTGVETIPGLKWQSVESGLVDTLTDIFKPYEYHGVAGVDPKPGDAEITCEILLDRGRSVPGRVVGPDGSPLAGAVVLGDEDYIFDRGPEPQPSADFVVATLVPNAPRTVTAYHAEKNLAGSLVVGPDEVGPVVLKLEPQGEVTGRLIDAAGLPVAGWQIMHGNPQSSKPSDAGGGAVVATTAGDGRFRIPRIVPGRSYTFTVWSLRPNPQHPRNVTLVEGLIVPSGETKDLGDVSRDAGD</sequence>
<feature type="compositionally biased region" description="Polar residues" evidence="1">
    <location>
        <begin position="650"/>
        <end position="668"/>
    </location>
</feature>
<feature type="transmembrane region" description="Helical" evidence="2">
    <location>
        <begin position="15"/>
        <end position="33"/>
    </location>
</feature>
<keyword evidence="2" id="KW-0812">Transmembrane</keyword>
<feature type="compositionally biased region" description="Low complexity" evidence="1">
    <location>
        <begin position="372"/>
        <end position="381"/>
    </location>
</feature>
<feature type="transmembrane region" description="Helical" evidence="2">
    <location>
        <begin position="142"/>
        <end position="165"/>
    </location>
</feature>
<dbReference type="InterPro" id="IPR008756">
    <property type="entry name" value="Peptidase_M56"/>
</dbReference>
<dbReference type="PANTHER" id="PTHR34978">
    <property type="entry name" value="POSSIBLE SENSOR-TRANSDUCER PROTEIN BLAR"/>
    <property type="match status" value="1"/>
</dbReference>
<dbReference type="Proteomes" id="UP001216907">
    <property type="component" value="Unassembled WGS sequence"/>
</dbReference>
<name>A0ABT6FAZ0_9BACT</name>
<reference evidence="4 5" key="1">
    <citation type="submission" date="2023-03" db="EMBL/GenBank/DDBJ databases">
        <title>Paludisphaera mucosa sp. nov. a novel planctomycete from northern fen.</title>
        <authorList>
            <person name="Ivanova A."/>
        </authorList>
    </citation>
    <scope>NUCLEOTIDE SEQUENCE [LARGE SCALE GENOMIC DNA]</scope>
    <source>
        <strain evidence="4 5">Pla2</strain>
    </source>
</reference>
<comment type="caution">
    <text evidence="4">The sequence shown here is derived from an EMBL/GenBank/DDBJ whole genome shotgun (WGS) entry which is preliminary data.</text>
</comment>
<dbReference type="InterPro" id="IPR052173">
    <property type="entry name" value="Beta-lactam_resp_regulator"/>
</dbReference>